<dbReference type="EMBL" id="BTRK01000004">
    <property type="protein sequence ID" value="GMR48191.1"/>
    <property type="molecule type" value="Genomic_DNA"/>
</dbReference>
<protein>
    <submittedName>
        <fullName evidence="2">Uncharacterized protein</fullName>
    </submittedName>
</protein>
<feature type="transmembrane region" description="Helical" evidence="1">
    <location>
        <begin position="21"/>
        <end position="40"/>
    </location>
</feature>
<proteinExistence type="predicted"/>
<evidence type="ECO:0000313" key="3">
    <source>
        <dbReference type="Proteomes" id="UP001328107"/>
    </source>
</evidence>
<sequence>LKHREISSYLGAHSHPRWKSFSFITMLIGVWAALSLQISANFPAYKIKSIEGWANLSSNLSISVYITLHSILSLLVVDSSVPRKGILPIFLRHQPFLPSRNLPRSYLSRHGSPFLLSKSTQDTYGNW</sequence>
<accession>A0AAN5CPE1</accession>
<comment type="caution">
    <text evidence="2">The sequence shown here is derived from an EMBL/GenBank/DDBJ whole genome shotgun (WGS) entry which is preliminary data.</text>
</comment>
<keyword evidence="1" id="KW-1133">Transmembrane helix</keyword>
<name>A0AAN5CPE1_9BILA</name>
<feature type="non-terminal residue" evidence="2">
    <location>
        <position position="1"/>
    </location>
</feature>
<keyword evidence="1" id="KW-0472">Membrane</keyword>
<dbReference type="Proteomes" id="UP001328107">
    <property type="component" value="Unassembled WGS sequence"/>
</dbReference>
<feature type="transmembrane region" description="Helical" evidence="1">
    <location>
        <begin position="60"/>
        <end position="77"/>
    </location>
</feature>
<dbReference type="AlphaFoldDB" id="A0AAN5CPE1"/>
<reference evidence="3" key="1">
    <citation type="submission" date="2022-10" db="EMBL/GenBank/DDBJ databases">
        <title>Genome assembly of Pristionchus species.</title>
        <authorList>
            <person name="Yoshida K."/>
            <person name="Sommer R.J."/>
        </authorList>
    </citation>
    <scope>NUCLEOTIDE SEQUENCE [LARGE SCALE GENOMIC DNA]</scope>
    <source>
        <strain evidence="3">RS5460</strain>
    </source>
</reference>
<evidence type="ECO:0000313" key="2">
    <source>
        <dbReference type="EMBL" id="GMR48191.1"/>
    </source>
</evidence>
<evidence type="ECO:0000256" key="1">
    <source>
        <dbReference type="SAM" id="Phobius"/>
    </source>
</evidence>
<keyword evidence="1" id="KW-0812">Transmembrane</keyword>
<gene>
    <name evidence="2" type="ORF">PMAYCL1PPCAC_18386</name>
</gene>
<keyword evidence="3" id="KW-1185">Reference proteome</keyword>
<organism evidence="2 3">
    <name type="scientific">Pristionchus mayeri</name>
    <dbReference type="NCBI Taxonomy" id="1317129"/>
    <lineage>
        <taxon>Eukaryota</taxon>
        <taxon>Metazoa</taxon>
        <taxon>Ecdysozoa</taxon>
        <taxon>Nematoda</taxon>
        <taxon>Chromadorea</taxon>
        <taxon>Rhabditida</taxon>
        <taxon>Rhabditina</taxon>
        <taxon>Diplogasteromorpha</taxon>
        <taxon>Diplogasteroidea</taxon>
        <taxon>Neodiplogasteridae</taxon>
        <taxon>Pristionchus</taxon>
    </lineage>
</organism>